<dbReference type="InterPro" id="IPR013087">
    <property type="entry name" value="Znf_C2H2_type"/>
</dbReference>
<feature type="domain" description="C2H2-type" evidence="5">
    <location>
        <begin position="222"/>
        <end position="249"/>
    </location>
</feature>
<feature type="domain" description="C2H2-type" evidence="5">
    <location>
        <begin position="334"/>
        <end position="361"/>
    </location>
</feature>
<dbReference type="InterPro" id="IPR021109">
    <property type="entry name" value="Peptidase_aspartic_dom_sf"/>
</dbReference>
<dbReference type="SUPFAM" id="SSF50630">
    <property type="entry name" value="Acid proteases"/>
    <property type="match status" value="1"/>
</dbReference>
<dbReference type="Pfam" id="PF17921">
    <property type="entry name" value="Integrase_H2C2"/>
    <property type="match status" value="1"/>
</dbReference>
<dbReference type="Gene3D" id="3.30.160.60">
    <property type="entry name" value="Classic Zinc Finger"/>
    <property type="match status" value="12"/>
</dbReference>
<feature type="domain" description="Integrase catalytic" evidence="7">
    <location>
        <begin position="1458"/>
        <end position="1570"/>
    </location>
</feature>
<dbReference type="Pfam" id="PF00096">
    <property type="entry name" value="zf-C2H2"/>
    <property type="match status" value="1"/>
</dbReference>
<dbReference type="Pfam" id="PF00665">
    <property type="entry name" value="rve"/>
    <property type="match status" value="1"/>
</dbReference>
<dbReference type="Pfam" id="PF17919">
    <property type="entry name" value="RT_RNaseH_2"/>
    <property type="match status" value="1"/>
</dbReference>
<dbReference type="EC" id="2.7.7.49" evidence="1"/>
<dbReference type="SUPFAM" id="SSF57667">
    <property type="entry name" value="beta-beta-alpha zinc fingers"/>
    <property type="match status" value="7"/>
</dbReference>
<feature type="domain" description="C2H2-type" evidence="5">
    <location>
        <begin position="82"/>
        <end position="109"/>
    </location>
</feature>
<feature type="compositionally biased region" description="Basic residues" evidence="4">
    <location>
        <begin position="1762"/>
        <end position="1775"/>
    </location>
</feature>
<keyword evidence="9" id="KW-1185">Reference proteome</keyword>
<dbReference type="InterPro" id="IPR043502">
    <property type="entry name" value="DNA/RNA_pol_sf"/>
</dbReference>
<dbReference type="InterPro" id="IPR012337">
    <property type="entry name" value="RNaseH-like_sf"/>
</dbReference>
<dbReference type="Gene3D" id="3.10.10.10">
    <property type="entry name" value="HIV Type 1 Reverse Transcriptase, subunit A, domain 1"/>
    <property type="match status" value="1"/>
</dbReference>
<dbReference type="PANTHER" id="PTHR37984">
    <property type="entry name" value="PROTEIN CBG26694"/>
    <property type="match status" value="1"/>
</dbReference>
<dbReference type="Proteomes" id="UP001235939">
    <property type="component" value="Chromosome 01"/>
</dbReference>
<feature type="domain" description="C2H2-type" evidence="5">
    <location>
        <begin position="278"/>
        <end position="305"/>
    </location>
</feature>
<dbReference type="InterPro" id="IPR050951">
    <property type="entry name" value="Retrovirus_Pol_polyprotein"/>
</dbReference>
<keyword evidence="2" id="KW-0862">Zinc</keyword>
<dbReference type="PANTHER" id="PTHR37984:SF8">
    <property type="entry name" value="CCHC-TYPE DOMAIN-CONTAINING PROTEIN"/>
    <property type="match status" value="1"/>
</dbReference>
<feature type="coiled-coil region" evidence="3">
    <location>
        <begin position="1063"/>
        <end position="1097"/>
    </location>
</feature>
<dbReference type="Gene3D" id="3.30.70.270">
    <property type="match status" value="2"/>
</dbReference>
<feature type="domain" description="C2H2-type" evidence="5">
    <location>
        <begin position="250"/>
        <end position="277"/>
    </location>
</feature>
<evidence type="ECO:0000256" key="1">
    <source>
        <dbReference type="ARBA" id="ARBA00012493"/>
    </source>
</evidence>
<dbReference type="Pfam" id="PF00078">
    <property type="entry name" value="RVT_1"/>
    <property type="match status" value="1"/>
</dbReference>
<sequence>MHYVYHPGVAFSREKYYQSLLRQDKSNIYHQSNNGKQSHKILIEMQNEHSKEAYSCLYCDYKTENLGNFKIHKYKHTEENPFICSLCDYKTTNAFKLKQHQYTHTGENPYSCPHCDYKTKTLRNLKRHKYRHTGEKPYICPLCDYKTRTAGNLKRHLNTHTGEKPYSCPHCDYRSITMELLKVHIFTHTGEKPFSCSHCDFKTRTAAHLKRHLHTHTGEKPYSCPQCDYRTLTLGQLKTHKFTHTGEKPFSCSHCDFKTTTAEILKKHYYTHTGERPYSCPHCDYRSTTMELLKVHIFTHTGEKPFSCSYCDFKTTTAAHLKGHLHTHTGERPYSCPHCDYRSLTLGQLKTHKYTHTGEKPFSCSNCHYKTTTAAHLKRHLHTHTGERPYSCPHCDYRSITMEKLKVHKFTHTGEKPFSCPHCDYRTALPPEMSINDYFLVRHQRVEKEWKLSVPHRVTRDLMYDTSLHASAAAMNSASVLERAITGCFLEHQLMGPPHKPSELALHGNVAENWRRFKQRLMLYLEATEKATKPDKLKVAILLNFIGEEALEVFNTFHLKEDKAENFDLVINKFDDFCEPKKNVIFERFKFFSATQKDGESIDSFITELKGLSTSCEFESQKDSLIRDRIVNGIQDKALQERLLREPNLTLLKAIEMCKTDEISKQQIKIMQNNQNICKIRKYEKKHSPKQNQEFEKEFKCQRCGKSHRAKYCPAWGKRCSKCKKMNHFAAFCKSSAIRSLNDETEETVWSIHEAKVVHTLEWKKSIIVNGKEICFKLDSGAEVNVLPYTFTRQMKGLEIFQTNRKLTSYTGHEIKIKGIATLNCKTKNKTESLEFFIADGYYQPILGIEAIEKLSLIKKCDAVQTEQNNSAKEILNRHKNIFEGIGRLPIEHKIRLKENATPVIAPSRKIPFSIREKVKAELERMEKLDIIEKVEEPSEWTHPIVVVQKPSGDVRICMDPRELNKYVQRERYILPTAETIFSELRGATVFSVFDASSTFWQVPLDKESTNLCTIATPFGRFRFKRLPYGLNSASEVFQRCINNILSGLQGTACYMDDILIYGNTMEEHNRNLETVLRRLEENNVKLNAKKQQIAVNKVNFLGHIISRDGIAIQASRAEAIQKLERPENKTEVQRFLGMVTYLGKFIPNLSDKTAPLRKLISNKSEWKFGGEENDCFEKLKNMVSNAPILTFFDPTKPITISSYASQYGIGTVLMQGGQAIEYASFSLNVTQRKYAQIEKELLAIVFGCERFQYYIWGNDVIVETDHKPLLSIAKKPLEKLSPGELKFTPGKNMFVADHLSRDPLKDEVDTSYLEGQTESVHMLLVTTDEKIKRLQKETHGDHTLIQLIEYAKNGWPKYKTMVCDEAKPYWQFQYEIHVSDGIVYKGNCIMVPSTLRKEILQVVHSSHQGIAASKEKARSAFYWPGMITQVENEVEKCRTCQEYSRKNPEESRIAHEIPEFPWEKIAVDFMEVSGTSSILVVDYHSKFVEIRKLSSKRETETIMQLKTIFRTHGIPRTLVSDNGPPFNSTGFKNFAQKYEFKHQTSSPKYPRSNGQVERTIQTIKGLIIKAVKSGRDPNLALMEFNNTPKYDLPSPTQMLMGRSVRTLSTYTRQQLKPLFDTTKNYQKLRDHQQKYAGSPKRILRPLEVGDNIMLQERHRKWVPATVTAKHETPRSYMVKTPSGSEYRRNRSHLRPRKFSVEDSAPTSQSPSIPGSQAGTAMDDNIQDHGRPTSENRRAYDPREDIAKKGEESSTSPSVRTRSGRTVRKPLRYRD</sequence>
<dbReference type="InterPro" id="IPR041577">
    <property type="entry name" value="RT_RNaseH_2"/>
</dbReference>
<feature type="compositionally biased region" description="Polar residues" evidence="4">
    <location>
        <begin position="1705"/>
        <end position="1719"/>
    </location>
</feature>
<evidence type="ECO:0000259" key="7">
    <source>
        <dbReference type="PROSITE" id="PS50994"/>
    </source>
</evidence>
<feature type="domain" description="C2H2-type" evidence="5">
    <location>
        <begin position="194"/>
        <end position="221"/>
    </location>
</feature>
<feature type="domain" description="C2H2-type" evidence="5">
    <location>
        <begin position="54"/>
        <end position="81"/>
    </location>
</feature>
<feature type="domain" description="C2H2-type" evidence="5">
    <location>
        <begin position="110"/>
        <end position="137"/>
    </location>
</feature>
<dbReference type="SUPFAM" id="SSF56672">
    <property type="entry name" value="DNA/RNA polymerases"/>
    <property type="match status" value="1"/>
</dbReference>
<evidence type="ECO:0000256" key="2">
    <source>
        <dbReference type="PROSITE-ProRule" id="PRU00042"/>
    </source>
</evidence>
<accession>A0ABY6K231</accession>
<dbReference type="InterPro" id="IPR036236">
    <property type="entry name" value="Znf_C2H2_sf"/>
</dbReference>
<dbReference type="InterPro" id="IPR001878">
    <property type="entry name" value="Znf_CCHC"/>
</dbReference>
<gene>
    <name evidence="8" type="ORF">LAZ67_1006115</name>
</gene>
<dbReference type="Gene3D" id="1.10.340.70">
    <property type="match status" value="1"/>
</dbReference>
<name>A0ABY6K231_9ARAC</name>
<protein>
    <recommendedName>
        <fullName evidence="1">RNA-directed DNA polymerase</fullName>
        <ecNumber evidence="1">2.7.7.49</ecNumber>
    </recommendedName>
</protein>
<dbReference type="InterPro" id="IPR043128">
    <property type="entry name" value="Rev_trsase/Diguanyl_cyclase"/>
</dbReference>
<evidence type="ECO:0000256" key="3">
    <source>
        <dbReference type="SAM" id="Coils"/>
    </source>
</evidence>
<organism evidence="8 9">
    <name type="scientific">Cordylochernes scorpioides</name>
    <dbReference type="NCBI Taxonomy" id="51811"/>
    <lineage>
        <taxon>Eukaryota</taxon>
        <taxon>Metazoa</taxon>
        <taxon>Ecdysozoa</taxon>
        <taxon>Arthropoda</taxon>
        <taxon>Chelicerata</taxon>
        <taxon>Arachnida</taxon>
        <taxon>Pseudoscorpiones</taxon>
        <taxon>Cheliferoidea</taxon>
        <taxon>Chernetidae</taxon>
        <taxon>Cordylochernes</taxon>
    </lineage>
</organism>
<evidence type="ECO:0000259" key="5">
    <source>
        <dbReference type="PROSITE" id="PS50157"/>
    </source>
</evidence>
<dbReference type="PROSITE" id="PS50994">
    <property type="entry name" value="INTEGRASE"/>
    <property type="match status" value="1"/>
</dbReference>
<evidence type="ECO:0000259" key="6">
    <source>
        <dbReference type="PROSITE" id="PS50878"/>
    </source>
</evidence>
<dbReference type="SUPFAM" id="SSF53098">
    <property type="entry name" value="Ribonuclease H-like"/>
    <property type="match status" value="1"/>
</dbReference>
<dbReference type="InterPro" id="IPR001584">
    <property type="entry name" value="Integrase_cat-core"/>
</dbReference>
<keyword evidence="3" id="KW-0175">Coiled coil</keyword>
<dbReference type="InterPro" id="IPR000477">
    <property type="entry name" value="RT_dom"/>
</dbReference>
<dbReference type="InterPro" id="IPR036397">
    <property type="entry name" value="RNaseH_sf"/>
</dbReference>
<keyword evidence="2" id="KW-0479">Metal-binding</keyword>
<dbReference type="Gene3D" id="3.30.420.10">
    <property type="entry name" value="Ribonuclease H-like superfamily/Ribonuclease H"/>
    <property type="match status" value="1"/>
</dbReference>
<dbReference type="CDD" id="cd01647">
    <property type="entry name" value="RT_LTR"/>
    <property type="match status" value="1"/>
</dbReference>
<feature type="domain" description="Reverse transcriptase" evidence="6">
    <location>
        <begin position="929"/>
        <end position="1106"/>
    </location>
</feature>
<dbReference type="InterPro" id="IPR041588">
    <property type="entry name" value="Integrase_H2C2"/>
</dbReference>
<feature type="domain" description="C2H2-type" evidence="5">
    <location>
        <begin position="306"/>
        <end position="333"/>
    </location>
</feature>
<dbReference type="Gene3D" id="2.40.70.10">
    <property type="entry name" value="Acid Proteases"/>
    <property type="match status" value="1"/>
</dbReference>
<dbReference type="CDD" id="cd09274">
    <property type="entry name" value="RNase_HI_RT_Ty3"/>
    <property type="match status" value="1"/>
</dbReference>
<dbReference type="PROSITE" id="PS50157">
    <property type="entry name" value="ZINC_FINGER_C2H2_2"/>
    <property type="match status" value="13"/>
</dbReference>
<reference evidence="8 9" key="1">
    <citation type="submission" date="2022-01" db="EMBL/GenBank/DDBJ databases">
        <title>A chromosomal length assembly of Cordylochernes scorpioides.</title>
        <authorList>
            <person name="Zeh D."/>
            <person name="Zeh J."/>
        </authorList>
    </citation>
    <scope>NUCLEOTIDE SEQUENCE [LARGE SCALE GENOMIC DNA]</scope>
    <source>
        <strain evidence="8">IN4F17</strain>
        <tissue evidence="8">Whole Body</tissue>
    </source>
</reference>
<feature type="compositionally biased region" description="Basic and acidic residues" evidence="4">
    <location>
        <begin position="1726"/>
        <end position="1752"/>
    </location>
</feature>
<evidence type="ECO:0000313" key="9">
    <source>
        <dbReference type="Proteomes" id="UP001235939"/>
    </source>
</evidence>
<feature type="domain" description="C2H2-type" evidence="5">
    <location>
        <begin position="138"/>
        <end position="165"/>
    </location>
</feature>
<keyword evidence="2" id="KW-0863">Zinc-finger</keyword>
<evidence type="ECO:0000313" key="8">
    <source>
        <dbReference type="EMBL" id="UYV61712.1"/>
    </source>
</evidence>
<dbReference type="EMBL" id="CP092863">
    <property type="protein sequence ID" value="UYV61712.1"/>
    <property type="molecule type" value="Genomic_DNA"/>
</dbReference>
<evidence type="ECO:0000256" key="4">
    <source>
        <dbReference type="SAM" id="MobiDB-lite"/>
    </source>
</evidence>
<dbReference type="SMART" id="SM00355">
    <property type="entry name" value="ZnF_C2H2"/>
    <property type="match status" value="13"/>
</dbReference>
<feature type="domain" description="C2H2-type" evidence="5">
    <location>
        <begin position="362"/>
        <end position="389"/>
    </location>
</feature>
<feature type="region of interest" description="Disordered" evidence="4">
    <location>
        <begin position="1673"/>
        <end position="1775"/>
    </location>
</feature>
<feature type="domain" description="C2H2-type" evidence="5">
    <location>
        <begin position="166"/>
        <end position="193"/>
    </location>
</feature>
<dbReference type="PROSITE" id="PS50878">
    <property type="entry name" value="RT_POL"/>
    <property type="match status" value="1"/>
</dbReference>
<proteinExistence type="predicted"/>
<dbReference type="CDD" id="cd05481">
    <property type="entry name" value="retropepsin_like_LTR_1"/>
    <property type="match status" value="1"/>
</dbReference>
<dbReference type="SMART" id="SM00343">
    <property type="entry name" value="ZnF_C2HC"/>
    <property type="match status" value="2"/>
</dbReference>
<feature type="domain" description="C2H2-type" evidence="5">
    <location>
        <begin position="390"/>
        <end position="417"/>
    </location>
</feature>